<dbReference type="RefSeq" id="WP_200350232.1">
    <property type="nucleotide sequence ID" value="NZ_BAABHZ010000012.1"/>
</dbReference>
<evidence type="ECO:0000259" key="1">
    <source>
        <dbReference type="SMART" id="SM00880"/>
    </source>
</evidence>
<dbReference type="AlphaFoldDB" id="A0A934R1V1"/>
<comment type="caution">
    <text evidence="2">The sequence shown here is derived from an EMBL/GenBank/DDBJ whole genome shotgun (WGS) entry which is preliminary data.</text>
</comment>
<keyword evidence="3" id="KW-1185">Reference proteome</keyword>
<protein>
    <submittedName>
        <fullName evidence="2">CHAD domain-containing protein</fullName>
    </submittedName>
</protein>
<sequence>MISLTDEDARSASERLSGGCDTMEQLLNGLLDSKGRVAEDVHAIRKLGKTLRGGFSLFRLKDSIKEIQAIGRLLSGPRDAVSRLSTWGKIGWEDDAPAGAAILGLLDQQTHSAARRPPPETIAWCQERVAAARKNLQELPVEALAERLAKGEKKLGKQAGKRCGKLDHDAEEDFHDARKAIKAYLGALKFLPETSVTPDPKLVDLAEILGDENDIATLSVWLEDHGFTADFVPTLWKKLKNARSSLRKQAIRDADLLANTRGG</sequence>
<accession>A0A934R1V1</accession>
<dbReference type="EMBL" id="JAENIK010000008">
    <property type="protein sequence ID" value="MBK1815264.1"/>
    <property type="molecule type" value="Genomic_DNA"/>
</dbReference>
<dbReference type="InterPro" id="IPR038186">
    <property type="entry name" value="CHAD_dom_sf"/>
</dbReference>
<name>A0A934R1V1_9BACT</name>
<evidence type="ECO:0000313" key="2">
    <source>
        <dbReference type="EMBL" id="MBK1815264.1"/>
    </source>
</evidence>
<gene>
    <name evidence="2" type="ORF">JIN84_06545</name>
</gene>
<reference evidence="2" key="1">
    <citation type="submission" date="2021-01" db="EMBL/GenBank/DDBJ databases">
        <title>Modified the classification status of verrucomicrobia.</title>
        <authorList>
            <person name="Feng X."/>
        </authorList>
    </citation>
    <scope>NUCLEOTIDE SEQUENCE</scope>
    <source>
        <strain evidence="2">JCM 18052</strain>
    </source>
</reference>
<feature type="domain" description="CHAD" evidence="1">
    <location>
        <begin position="15"/>
        <end position="257"/>
    </location>
</feature>
<dbReference type="InterPro" id="IPR007899">
    <property type="entry name" value="CHAD_dom"/>
</dbReference>
<dbReference type="Proteomes" id="UP000600139">
    <property type="component" value="Unassembled WGS sequence"/>
</dbReference>
<dbReference type="SMART" id="SM00880">
    <property type="entry name" value="CHAD"/>
    <property type="match status" value="1"/>
</dbReference>
<proteinExistence type="predicted"/>
<evidence type="ECO:0000313" key="3">
    <source>
        <dbReference type="Proteomes" id="UP000600139"/>
    </source>
</evidence>
<organism evidence="2 3">
    <name type="scientific">Luteolibacter yonseiensis</name>
    <dbReference type="NCBI Taxonomy" id="1144680"/>
    <lineage>
        <taxon>Bacteria</taxon>
        <taxon>Pseudomonadati</taxon>
        <taxon>Verrucomicrobiota</taxon>
        <taxon>Verrucomicrobiia</taxon>
        <taxon>Verrucomicrobiales</taxon>
        <taxon>Verrucomicrobiaceae</taxon>
        <taxon>Luteolibacter</taxon>
    </lineage>
</organism>
<dbReference type="Pfam" id="PF05235">
    <property type="entry name" value="CHAD"/>
    <property type="match status" value="1"/>
</dbReference>
<dbReference type="Gene3D" id="1.40.20.10">
    <property type="entry name" value="CHAD domain"/>
    <property type="match status" value="1"/>
</dbReference>